<organism evidence="2 3">
    <name type="scientific">Plakobranchus ocellatus</name>
    <dbReference type="NCBI Taxonomy" id="259542"/>
    <lineage>
        <taxon>Eukaryota</taxon>
        <taxon>Metazoa</taxon>
        <taxon>Spiralia</taxon>
        <taxon>Lophotrochozoa</taxon>
        <taxon>Mollusca</taxon>
        <taxon>Gastropoda</taxon>
        <taxon>Heterobranchia</taxon>
        <taxon>Euthyneura</taxon>
        <taxon>Panpulmonata</taxon>
        <taxon>Sacoglossa</taxon>
        <taxon>Placobranchoidea</taxon>
        <taxon>Plakobranchidae</taxon>
        <taxon>Plakobranchus</taxon>
    </lineage>
</organism>
<evidence type="ECO:0000313" key="3">
    <source>
        <dbReference type="Proteomes" id="UP000735302"/>
    </source>
</evidence>
<dbReference type="AlphaFoldDB" id="A0AAV4CKR5"/>
<accession>A0AAV4CKR5</accession>
<dbReference type="EMBL" id="BLXT01006423">
    <property type="protein sequence ID" value="GFO31693.1"/>
    <property type="molecule type" value="Genomic_DNA"/>
</dbReference>
<keyword evidence="3" id="KW-1185">Reference proteome</keyword>
<feature type="region of interest" description="Disordered" evidence="1">
    <location>
        <begin position="55"/>
        <end position="87"/>
    </location>
</feature>
<name>A0AAV4CKR5_9GAST</name>
<evidence type="ECO:0000313" key="2">
    <source>
        <dbReference type="EMBL" id="GFO31693.1"/>
    </source>
</evidence>
<sequence>MSEQTRIFTTTLNHSFSRRRRCVYLVYTPGKIESCFGKGEAVSLKELCRRYNSGGRGGGGGGGNGDAGGGGNGGGGGGSSSRHVVGY</sequence>
<reference evidence="2 3" key="1">
    <citation type="journal article" date="2021" name="Elife">
        <title>Chloroplast acquisition without the gene transfer in kleptoplastic sea slugs, Plakobranchus ocellatus.</title>
        <authorList>
            <person name="Maeda T."/>
            <person name="Takahashi S."/>
            <person name="Yoshida T."/>
            <person name="Shimamura S."/>
            <person name="Takaki Y."/>
            <person name="Nagai Y."/>
            <person name="Toyoda A."/>
            <person name="Suzuki Y."/>
            <person name="Arimoto A."/>
            <person name="Ishii H."/>
            <person name="Satoh N."/>
            <person name="Nishiyama T."/>
            <person name="Hasebe M."/>
            <person name="Maruyama T."/>
            <person name="Minagawa J."/>
            <person name="Obokata J."/>
            <person name="Shigenobu S."/>
        </authorList>
    </citation>
    <scope>NUCLEOTIDE SEQUENCE [LARGE SCALE GENOMIC DNA]</scope>
</reference>
<protein>
    <submittedName>
        <fullName evidence="2">Uncharacterized protein</fullName>
    </submittedName>
</protein>
<proteinExistence type="predicted"/>
<gene>
    <name evidence="2" type="ORF">PoB_005819800</name>
</gene>
<feature type="compositionally biased region" description="Gly residues" evidence="1">
    <location>
        <begin position="55"/>
        <end position="79"/>
    </location>
</feature>
<evidence type="ECO:0000256" key="1">
    <source>
        <dbReference type="SAM" id="MobiDB-lite"/>
    </source>
</evidence>
<dbReference type="Proteomes" id="UP000735302">
    <property type="component" value="Unassembled WGS sequence"/>
</dbReference>
<comment type="caution">
    <text evidence="2">The sequence shown here is derived from an EMBL/GenBank/DDBJ whole genome shotgun (WGS) entry which is preliminary data.</text>
</comment>